<organism evidence="3">
    <name type="scientific">Fundidesulfovibrio putealis</name>
    <dbReference type="NCBI Taxonomy" id="270496"/>
    <lineage>
        <taxon>Bacteria</taxon>
        <taxon>Pseudomonadati</taxon>
        <taxon>Thermodesulfobacteriota</taxon>
        <taxon>Desulfovibrionia</taxon>
        <taxon>Desulfovibrionales</taxon>
        <taxon>Desulfovibrionaceae</taxon>
        <taxon>Fundidesulfovibrio</taxon>
    </lineage>
</organism>
<name>A0A7C3WCB3_9BACT</name>
<dbReference type="SUPFAM" id="SSF53756">
    <property type="entry name" value="UDP-Glycosyltransferase/glycogen phosphorylase"/>
    <property type="match status" value="1"/>
</dbReference>
<gene>
    <name evidence="3" type="ORF">ENR59_01255</name>
</gene>
<dbReference type="Pfam" id="PF02350">
    <property type="entry name" value="Epimerase_2"/>
    <property type="match status" value="1"/>
</dbReference>
<reference evidence="3" key="1">
    <citation type="journal article" date="2020" name="mSystems">
        <title>Genome- and Community-Level Interaction Insights into Carbon Utilization and Element Cycling Functions of Hydrothermarchaeota in Hydrothermal Sediment.</title>
        <authorList>
            <person name="Zhou Z."/>
            <person name="Liu Y."/>
            <person name="Xu W."/>
            <person name="Pan J."/>
            <person name="Luo Z.H."/>
            <person name="Li M."/>
        </authorList>
    </citation>
    <scope>NUCLEOTIDE SEQUENCE [LARGE SCALE GENOMIC DNA]</scope>
    <source>
        <strain evidence="3">SpSt-413</strain>
    </source>
</reference>
<dbReference type="EC" id="5.1.3.14" evidence="3"/>
<dbReference type="CDD" id="cd03786">
    <property type="entry name" value="GTB_UDP-GlcNAc_2-Epimerase"/>
    <property type="match status" value="1"/>
</dbReference>
<proteinExistence type="inferred from homology"/>
<evidence type="ECO:0000259" key="2">
    <source>
        <dbReference type="Pfam" id="PF02350"/>
    </source>
</evidence>
<dbReference type="InterPro" id="IPR003331">
    <property type="entry name" value="UDP_GlcNAc_Epimerase_2_dom"/>
</dbReference>
<sequence>MIVASVVGARPQFVKASAFSAAVSAHNAAFGREAVRDLLIHSGQHYDADMSGVFFGQLGLPEPAYHLGAGGIAGHGAMTGLMLERLEKVLEEVRPDVVLVYGDTNTTLAAALAASKLNLPVAHVEAGLRSGDRSMPEEINRVVTDHLSSLLFCPTPLAVENLALEGLVAGRGAVSGVYETGDVMYDAALAHAHRGRHAPESLGLAPGEPFALCTVHRQANVESPERLGGIFQALGEIAREMPVVFPLHPRTARLAGEYGLAAAPGVRLAGPVGYFESLGLLRACSLVLTDSGGLQKEAYFFAKPCVTLREETEWRETVASGCNVLAGTDPERIARSARGLLSSRLDFSARHYGDGTAARRILGILLDNHGGREAGRGR</sequence>
<keyword evidence="1 3" id="KW-0413">Isomerase</keyword>
<dbReference type="InterPro" id="IPR029767">
    <property type="entry name" value="WecB-like"/>
</dbReference>
<evidence type="ECO:0000313" key="3">
    <source>
        <dbReference type="EMBL" id="HGG91565.1"/>
    </source>
</evidence>
<feature type="domain" description="UDP-N-acetylglucosamine 2-epimerase" evidence="2">
    <location>
        <begin position="34"/>
        <end position="365"/>
    </location>
</feature>
<comment type="caution">
    <text evidence="3">The sequence shown here is derived from an EMBL/GenBank/DDBJ whole genome shotgun (WGS) entry which is preliminary data.</text>
</comment>
<dbReference type="AlphaFoldDB" id="A0A7C3WCB3"/>
<dbReference type="Gene3D" id="3.40.50.2000">
    <property type="entry name" value="Glycogen Phosphorylase B"/>
    <property type="match status" value="2"/>
</dbReference>
<dbReference type="GO" id="GO:0008761">
    <property type="term" value="F:UDP-N-acetylglucosamine 2-epimerase activity"/>
    <property type="evidence" value="ECO:0007669"/>
    <property type="project" value="UniProtKB-EC"/>
</dbReference>
<dbReference type="PANTHER" id="PTHR43174">
    <property type="entry name" value="UDP-N-ACETYLGLUCOSAMINE 2-EPIMERASE"/>
    <property type="match status" value="1"/>
</dbReference>
<dbReference type="EMBL" id="DSRP01000088">
    <property type="protein sequence ID" value="HGG91565.1"/>
    <property type="molecule type" value="Genomic_DNA"/>
</dbReference>
<evidence type="ECO:0000256" key="1">
    <source>
        <dbReference type="RuleBase" id="RU003513"/>
    </source>
</evidence>
<protein>
    <submittedName>
        <fullName evidence="3">UDP-N-acetylglucosamine 2-epimerase (Non-hydrolyzing)</fullName>
        <ecNumber evidence="3">5.1.3.14</ecNumber>
    </submittedName>
</protein>
<accession>A0A7C3WCB3</accession>
<dbReference type="NCBIfam" id="TIGR00236">
    <property type="entry name" value="wecB"/>
    <property type="match status" value="1"/>
</dbReference>
<comment type="similarity">
    <text evidence="1">Belongs to the UDP-N-acetylglucosamine 2-epimerase family.</text>
</comment>
<dbReference type="PANTHER" id="PTHR43174:SF1">
    <property type="entry name" value="UDP-N-ACETYLGLUCOSAMINE 2-EPIMERASE"/>
    <property type="match status" value="1"/>
</dbReference>